<dbReference type="AlphaFoldDB" id="A0A0N4WH16"/>
<protein>
    <submittedName>
        <fullName evidence="2 4">Uncharacterized protein</fullName>
    </submittedName>
</protein>
<evidence type="ECO:0000256" key="1">
    <source>
        <dbReference type="SAM" id="MobiDB-lite"/>
    </source>
</evidence>
<accession>A0A0N4WH16</accession>
<keyword evidence="3" id="KW-1185">Reference proteome</keyword>
<feature type="compositionally biased region" description="Low complexity" evidence="1">
    <location>
        <begin position="29"/>
        <end position="39"/>
    </location>
</feature>
<feature type="region of interest" description="Disordered" evidence="1">
    <location>
        <begin position="1"/>
        <end position="112"/>
    </location>
</feature>
<reference evidence="2 3" key="2">
    <citation type="submission" date="2018-11" db="EMBL/GenBank/DDBJ databases">
        <authorList>
            <consortium name="Pathogen Informatics"/>
        </authorList>
    </citation>
    <scope>NUCLEOTIDE SEQUENCE [LARGE SCALE GENOMIC DNA]</scope>
    <source>
        <strain evidence="2 3">MHpl1</strain>
    </source>
</reference>
<reference evidence="4" key="1">
    <citation type="submission" date="2017-02" db="UniProtKB">
        <authorList>
            <consortium name="WormBaseParasite"/>
        </authorList>
    </citation>
    <scope>IDENTIFICATION</scope>
</reference>
<evidence type="ECO:0000313" key="3">
    <source>
        <dbReference type="Proteomes" id="UP000268014"/>
    </source>
</evidence>
<feature type="compositionally biased region" description="Low complexity" evidence="1">
    <location>
        <begin position="74"/>
        <end position="91"/>
    </location>
</feature>
<dbReference type="OMA" id="GKAKWAT"/>
<dbReference type="OrthoDB" id="5861228at2759"/>
<evidence type="ECO:0000313" key="4">
    <source>
        <dbReference type="WBParaSite" id="HPLM_0001014901-mRNA-1"/>
    </source>
</evidence>
<proteinExistence type="predicted"/>
<gene>
    <name evidence="2" type="ORF">HPLM_LOCUS10141</name>
</gene>
<evidence type="ECO:0000313" key="2">
    <source>
        <dbReference type="EMBL" id="VDO39320.1"/>
    </source>
</evidence>
<sequence length="180" mass="19695">MHQRRSMSTYPALLEPVCRRRQLPPTPVTSLRRSSSPRILPTPPPISPIDVSRCPSAALLERRASGRILPRPPMVDVQPSQQSPVQTSPSPIVTPEPIPELPIESDAPDSPLIQRFGDFASLDHDTPDGTRSQSSSLSPSIEQVCIGTCYHDHLEGKAKWATSEKLPHNNCSLLLSSQSV</sequence>
<feature type="region of interest" description="Disordered" evidence="1">
    <location>
        <begin position="119"/>
        <end position="138"/>
    </location>
</feature>
<dbReference type="WBParaSite" id="HPLM_0001014901-mRNA-1">
    <property type="protein sequence ID" value="HPLM_0001014901-mRNA-1"/>
    <property type="gene ID" value="HPLM_0001014901"/>
</dbReference>
<name>A0A0N4WH16_HAEPC</name>
<organism evidence="4">
    <name type="scientific">Haemonchus placei</name>
    <name type="common">Barber's pole worm</name>
    <dbReference type="NCBI Taxonomy" id="6290"/>
    <lineage>
        <taxon>Eukaryota</taxon>
        <taxon>Metazoa</taxon>
        <taxon>Ecdysozoa</taxon>
        <taxon>Nematoda</taxon>
        <taxon>Chromadorea</taxon>
        <taxon>Rhabditida</taxon>
        <taxon>Rhabditina</taxon>
        <taxon>Rhabditomorpha</taxon>
        <taxon>Strongyloidea</taxon>
        <taxon>Trichostrongylidae</taxon>
        <taxon>Haemonchus</taxon>
    </lineage>
</organism>
<dbReference type="EMBL" id="UZAF01017224">
    <property type="protein sequence ID" value="VDO39320.1"/>
    <property type="molecule type" value="Genomic_DNA"/>
</dbReference>
<dbReference type="Proteomes" id="UP000268014">
    <property type="component" value="Unassembled WGS sequence"/>
</dbReference>
<dbReference type="STRING" id="6290.A0A0N4WH16"/>